<dbReference type="OrthoDB" id="2590500at2759"/>
<dbReference type="PROSITE" id="PS51479">
    <property type="entry name" value="ZF_RTR1"/>
    <property type="match status" value="1"/>
</dbReference>
<evidence type="ECO:0000313" key="3">
    <source>
        <dbReference type="EMBL" id="OII74950.1"/>
    </source>
</evidence>
<organism evidence="3 4">
    <name type="scientific">Cryptosporidium andersoni</name>
    <dbReference type="NCBI Taxonomy" id="117008"/>
    <lineage>
        <taxon>Eukaryota</taxon>
        <taxon>Sar</taxon>
        <taxon>Alveolata</taxon>
        <taxon>Apicomplexa</taxon>
        <taxon>Conoidasida</taxon>
        <taxon>Coccidia</taxon>
        <taxon>Eucoccidiorida</taxon>
        <taxon>Eimeriorina</taxon>
        <taxon>Cryptosporidiidae</taxon>
        <taxon>Cryptosporidium</taxon>
    </lineage>
</organism>
<evidence type="ECO:0000313" key="4">
    <source>
        <dbReference type="Proteomes" id="UP000186804"/>
    </source>
</evidence>
<name>A0A1J4ML86_9CRYT</name>
<dbReference type="VEuPathDB" id="CryptoDB:cand_004930"/>
<dbReference type="Gene3D" id="1.25.40.820">
    <property type="match status" value="1"/>
</dbReference>
<reference evidence="3 4" key="1">
    <citation type="submission" date="2016-10" db="EMBL/GenBank/DDBJ databases">
        <title>Reductive evolution of mitochondrial metabolism and differential evolution of invasion-related proteins in Cryptosporidium.</title>
        <authorList>
            <person name="Liu S."/>
            <person name="Roellig D.M."/>
            <person name="Guo Y."/>
            <person name="Li N."/>
            <person name="Frace M.A."/>
            <person name="Tang K."/>
            <person name="Zhang L."/>
            <person name="Feng Y."/>
            <person name="Xiao L."/>
        </authorList>
    </citation>
    <scope>NUCLEOTIDE SEQUENCE [LARGE SCALE GENOMIC DNA]</scope>
    <source>
        <strain evidence="3">30847</strain>
    </source>
</reference>
<evidence type="ECO:0000259" key="2">
    <source>
        <dbReference type="PROSITE" id="PS51479"/>
    </source>
</evidence>
<dbReference type="Pfam" id="PF04181">
    <property type="entry name" value="RPAP2_Rtr1"/>
    <property type="match status" value="1"/>
</dbReference>
<keyword evidence="4" id="KW-1185">Reference proteome</keyword>
<proteinExistence type="inferred from homology"/>
<dbReference type="RefSeq" id="XP_067067322.1">
    <property type="nucleotide sequence ID" value="XM_067210736.1"/>
</dbReference>
<gene>
    <name evidence="3" type="ORF">cand_004930</name>
</gene>
<dbReference type="InterPro" id="IPR038534">
    <property type="entry name" value="Rtr1/RPAP2_sf"/>
</dbReference>
<feature type="domain" description="RTR1-type" evidence="2">
    <location>
        <begin position="55"/>
        <end position="141"/>
    </location>
</feature>
<protein>
    <recommendedName>
        <fullName evidence="2">RTR1-type domain-containing protein</fullName>
    </recommendedName>
</protein>
<dbReference type="GeneID" id="92364678"/>
<accession>A0A1J4ML86</accession>
<evidence type="ECO:0000256" key="1">
    <source>
        <dbReference type="PROSITE-ProRule" id="PRU00812"/>
    </source>
</evidence>
<dbReference type="EMBL" id="LRBS01000093">
    <property type="protein sequence ID" value="OII74950.1"/>
    <property type="molecule type" value="Genomic_DNA"/>
</dbReference>
<dbReference type="Proteomes" id="UP000186804">
    <property type="component" value="Unassembled WGS sequence"/>
</dbReference>
<dbReference type="InterPro" id="IPR007308">
    <property type="entry name" value="Rtr1/RPAP2_dom"/>
</dbReference>
<comment type="caution">
    <text evidence="3">The sequence shown here is derived from an EMBL/GenBank/DDBJ whole genome shotgun (WGS) entry which is preliminary data.</text>
</comment>
<dbReference type="AlphaFoldDB" id="A0A1J4ML86"/>
<sequence length="493" mass="58390">MQYTKKKETDPEIRRRELVEGHVTAIEKANKLSLIFQNYLINILPDEITSDIIQNIKIFLRPDDLEEVSVERSSLGICGSIFCNKKISLKTHNFNCNWKLDSKHGNIIKTSTLNMYCSTMCYYQILKFNLKLLDISPHLRFDALKKIEEWLDQKDSNNINVHNKNYNHTETIQNIKEKIISIKQQEESNIKQISINDITREQENEHNKDIHKTKQLAHILKRVTNSRKYYKCDDEDTGKNLKVYEYPTEDIYTLNSDLNNDYSSKNNKSDTIFAIEMLETNIKFQDEEDDYNRSYTFENMNEILLFEQNTINLTKLSSQYYSSLSSQAIVIDLLTSLVSKKTYEILYSVQTKESLKFQYIKRSQENNNDSTLWDIQELKRKEILQNIIINYIKNFNWNDLSIIRPLCLLMNTFNYSLRVPNLNQNTTYLLIAILYKVLLDKKINKGQLFWEYINILDKEIICKLECWVRTHLNCYDSSVIQNIVNLFIHQDLS</sequence>
<comment type="similarity">
    <text evidence="1">Belongs to the RPAP2 family.</text>
</comment>